<sequence length="197" mass="22096">MSFKCINVSPIHLDDVALIHAASYPSDHISGSMGRDLIVKYYSEFLTDENAFYVCVENGLTTDIKGFVVFGKGLPGKVSKFKRENRLDIIKFFLSRPSVSFRFILKRLSAIIQNSDRFDEAEHLILSIAVSNDSVGVGSFLMNAVDNYCTGNGVDKLGLYVACSNVRALNFYYKTGFKVQAFISGQYYMEKTFEVAR</sequence>
<proteinExistence type="predicted"/>
<feature type="domain" description="N-acetyltransferase" evidence="1">
    <location>
        <begin position="136"/>
        <end position="194"/>
    </location>
</feature>
<evidence type="ECO:0000313" key="2">
    <source>
        <dbReference type="EMBL" id="UXD87940.1"/>
    </source>
</evidence>
<name>A0ABY6ADM7_9GAMM</name>
<evidence type="ECO:0000313" key="3">
    <source>
        <dbReference type="Proteomes" id="UP001065322"/>
    </source>
</evidence>
<dbReference type="Pfam" id="PF00583">
    <property type="entry name" value="Acetyltransf_1"/>
    <property type="match status" value="1"/>
</dbReference>
<keyword evidence="3" id="KW-1185">Reference proteome</keyword>
<gene>
    <name evidence="2" type="ORF">HUF19_11090</name>
</gene>
<dbReference type="RefSeq" id="WP_260996702.1">
    <property type="nucleotide sequence ID" value="NZ_CP054475.1"/>
</dbReference>
<organism evidence="2 3">
    <name type="scientific">Thalassolituus hydrocarboniclasticus</name>
    <dbReference type="NCBI Taxonomy" id="2742796"/>
    <lineage>
        <taxon>Bacteria</taxon>
        <taxon>Pseudomonadati</taxon>
        <taxon>Pseudomonadota</taxon>
        <taxon>Gammaproteobacteria</taxon>
        <taxon>Oceanospirillales</taxon>
        <taxon>Oceanospirillaceae</taxon>
        <taxon>Thalassolituus</taxon>
    </lineage>
</organism>
<accession>A0ABY6ADM7</accession>
<dbReference type="InterPro" id="IPR000182">
    <property type="entry name" value="GNAT_dom"/>
</dbReference>
<reference evidence="3" key="1">
    <citation type="submission" date="2020-06" db="EMBL/GenBank/DDBJ databases">
        <title>Thalassolituus marinus alknpb1M-1, a hydrocarbon-degrading bacterium isolated from the deep-sea overlying water using an in-situ strategy from the South China Sea basin.</title>
        <authorList>
            <person name="Dong C."/>
            <person name="Chen Y."/>
            <person name="Shao Z."/>
        </authorList>
    </citation>
    <scope>NUCLEOTIDE SEQUENCE [LARGE SCALE GENOMIC DNA]</scope>
    <source>
        <strain evidence="3">alknpb1M-1</strain>
    </source>
</reference>
<dbReference type="EMBL" id="CP054475">
    <property type="protein sequence ID" value="UXD87940.1"/>
    <property type="molecule type" value="Genomic_DNA"/>
</dbReference>
<dbReference type="Proteomes" id="UP001065322">
    <property type="component" value="Chromosome"/>
</dbReference>
<dbReference type="Gene3D" id="3.40.630.30">
    <property type="match status" value="1"/>
</dbReference>
<protein>
    <submittedName>
        <fullName evidence="2">GNAT family N-acetyltransferase</fullName>
    </submittedName>
</protein>
<dbReference type="SUPFAM" id="SSF55729">
    <property type="entry name" value="Acyl-CoA N-acyltransferases (Nat)"/>
    <property type="match status" value="1"/>
</dbReference>
<dbReference type="InterPro" id="IPR016181">
    <property type="entry name" value="Acyl_CoA_acyltransferase"/>
</dbReference>
<evidence type="ECO:0000259" key="1">
    <source>
        <dbReference type="PROSITE" id="PS51186"/>
    </source>
</evidence>
<dbReference type="PROSITE" id="PS51186">
    <property type="entry name" value="GNAT"/>
    <property type="match status" value="1"/>
</dbReference>